<dbReference type="PANTHER" id="PTHR37469:SF2">
    <property type="entry name" value="CELLOBIONIC ACID PHOSPHORYLASE"/>
    <property type="match status" value="1"/>
</dbReference>
<feature type="domain" description="SOGP N-terminal" evidence="6">
    <location>
        <begin position="18"/>
        <end position="241"/>
    </location>
</feature>
<accession>A0ABQ2NQD0</accession>
<dbReference type="Pfam" id="PF17167">
    <property type="entry name" value="Glyco_hydro_94"/>
    <property type="match status" value="1"/>
</dbReference>
<feature type="domain" description="Glycoside phosphorylase super sandwich" evidence="4">
    <location>
        <begin position="305"/>
        <end position="554"/>
    </location>
</feature>
<evidence type="ECO:0000259" key="4">
    <source>
        <dbReference type="Pfam" id="PF21250"/>
    </source>
</evidence>
<evidence type="ECO:0000256" key="2">
    <source>
        <dbReference type="ARBA" id="ARBA00022679"/>
    </source>
</evidence>
<proteinExistence type="predicted"/>
<protein>
    <recommendedName>
        <fullName evidence="9">Cellobiose phosphorylase</fullName>
    </recommendedName>
</protein>
<dbReference type="InterPro" id="IPR048773">
    <property type="entry name" value="SOGP_C"/>
</dbReference>
<keyword evidence="2" id="KW-0808">Transferase</keyword>
<dbReference type="InterPro" id="IPR033432">
    <property type="entry name" value="GH94_catalytic"/>
</dbReference>
<dbReference type="InterPro" id="IPR052047">
    <property type="entry name" value="GH94_Enzymes"/>
</dbReference>
<dbReference type="RefSeq" id="WP_188732962.1">
    <property type="nucleotide sequence ID" value="NZ_BMLW01000001.1"/>
</dbReference>
<dbReference type="InterPro" id="IPR048771">
    <property type="entry name" value="SOGP_2nd"/>
</dbReference>
<dbReference type="EMBL" id="BMLW01000001">
    <property type="protein sequence ID" value="GGP07854.1"/>
    <property type="molecule type" value="Genomic_DNA"/>
</dbReference>
<gene>
    <name evidence="7" type="ORF">GCM10011346_05700</name>
</gene>
<evidence type="ECO:0000259" key="3">
    <source>
        <dbReference type="Pfam" id="PF17167"/>
    </source>
</evidence>
<name>A0ABQ2NQD0_9BACI</name>
<evidence type="ECO:0000259" key="6">
    <source>
        <dbReference type="Pfam" id="PF21958"/>
    </source>
</evidence>
<comment type="caution">
    <text evidence="7">The sequence shown here is derived from an EMBL/GenBank/DDBJ whole genome shotgun (WGS) entry which is preliminary data.</text>
</comment>
<dbReference type="PANTHER" id="PTHR37469">
    <property type="entry name" value="CELLOBIONIC ACID PHOSPHORYLASE-RELATED"/>
    <property type="match status" value="1"/>
</dbReference>
<keyword evidence="1" id="KW-0328">Glycosyltransferase</keyword>
<evidence type="ECO:0000259" key="5">
    <source>
        <dbReference type="Pfam" id="PF21270"/>
    </source>
</evidence>
<evidence type="ECO:0000313" key="8">
    <source>
        <dbReference type="Proteomes" id="UP000641206"/>
    </source>
</evidence>
<feature type="domain" description="Glycoside phosphorylase C-terminal" evidence="5">
    <location>
        <begin position="1023"/>
        <end position="1109"/>
    </location>
</feature>
<dbReference type="InterPro" id="IPR008928">
    <property type="entry name" value="6-hairpin_glycosidase_sf"/>
</dbReference>
<evidence type="ECO:0008006" key="9">
    <source>
        <dbReference type="Google" id="ProtNLM"/>
    </source>
</evidence>
<sequence>MTWKDTLITIKANDLHFTFHQSGDIYEITHGDTLINQWMSNPIDGALNNIYLRIHNPDYIQYYPLLGIHSSSKVFVHESQIKWIGEIKGIQYQVIFTLNEKGIWFWDVKLEGHDQEVDIIYGQDLGLGDKGGVRSNEAYMSQYIDHKVFQDEEKGFIICSRQNQLQSSGNPYIQQGSLNKTIGYATDGFQFFGLDYKATNKIKALQEESLPNEIYQYEFAYTALQSEKILLNGKSQIVFYGLFKANHQGAVNKLEFNEDIHQAWKQVKNTEIKSTQSIDKVVLSEKLDSTLKAFNFTEQELDELYPKRILEETNENGLLSFFTEHYEHIILKEKEKLMERPHGHIVMSGQNHQIKDDTIASTSYMYGIFNAQVAIGNTNMNKMMTNVRNSLNVIKTSGQRIYIEIDKKYHLLALPSIYELGFNYARWYYKTNDDVIIVTNYTVVDSPIINTSVVSKKEKSYKFLVTNQITMQNNEYEVPFHYHVTENSTVRFTADEKSDSAKTYPNLAYQIEVNGADFEVSNEQKLANNISPGSASLVVLDISATNTFEMRIQGSLKGEMDSLPDLHFEEEVKRYRHYYNKLLRGFNLSLSGEKKLDNFNALAYWYTHNMLVHFSVPHGLEQYSGAAWGTRDVCQGPSEYFLATQHFQTVQQIIRTVYSHQYEDTGNWPQWFMFDKYESIQQEDSHGDIIVWPLKLIADYINISGDYQILEEKVPYTSRKTFEFTKNTATILEHIQKEISYIKDHFLHDTHLSAYGGGDWDDTLQPASNQLKKYMSSSWTVALTYQTFKTFSEVLVKVLPKEAESIQQLACSIRRDFNKYILKDDVIPGFVYMENSDHVEYMLHPTDKKTGIHYRLLPMQESIIAELFDLEQAQHHYEIIKEHLQFPDGVRLMDRPATYTGGVSTNFQRAEQASNFGREIGLQYVHAHIRFIEAMAKLGNADEVWNSLAVINPIQINNVVPNAEIRQSNTYFSSSDGKFKTRYEAQENFAALKSGLVPVKGGWRIYSSGPGIYLNQLISNALGIRQNNQDLIIDPIISSDMDGLHFNFMVMDKKVTFIYHLNQKEKHISINGNRVDSAGIINPYRNSGFIVKHHILKEQLTEKNNIIDIHL</sequence>
<reference evidence="8" key="1">
    <citation type="journal article" date="2019" name="Int. J. Syst. Evol. Microbiol.">
        <title>The Global Catalogue of Microorganisms (GCM) 10K type strain sequencing project: providing services to taxonomists for standard genome sequencing and annotation.</title>
        <authorList>
            <consortium name="The Broad Institute Genomics Platform"/>
            <consortium name="The Broad Institute Genome Sequencing Center for Infectious Disease"/>
            <person name="Wu L."/>
            <person name="Ma J."/>
        </authorList>
    </citation>
    <scope>NUCLEOTIDE SEQUENCE [LARGE SCALE GENOMIC DNA]</scope>
    <source>
        <strain evidence="8">CGMCC 1.7693</strain>
    </source>
</reference>
<dbReference type="Pfam" id="PF21958">
    <property type="entry name" value="SOGP_N"/>
    <property type="match status" value="1"/>
</dbReference>
<organism evidence="7 8">
    <name type="scientific">Oceanobacillus neutriphilus</name>
    <dbReference type="NCBI Taxonomy" id="531815"/>
    <lineage>
        <taxon>Bacteria</taxon>
        <taxon>Bacillati</taxon>
        <taxon>Bacillota</taxon>
        <taxon>Bacilli</taxon>
        <taxon>Bacillales</taxon>
        <taxon>Bacillaceae</taxon>
        <taxon>Oceanobacillus</taxon>
    </lineage>
</organism>
<evidence type="ECO:0000256" key="1">
    <source>
        <dbReference type="ARBA" id="ARBA00022676"/>
    </source>
</evidence>
<dbReference type="Proteomes" id="UP000641206">
    <property type="component" value="Unassembled WGS sequence"/>
</dbReference>
<dbReference type="Gene3D" id="1.50.10.10">
    <property type="match status" value="1"/>
</dbReference>
<dbReference type="Pfam" id="PF21270">
    <property type="entry name" value="SOGP_4th"/>
    <property type="match status" value="1"/>
</dbReference>
<keyword evidence="8" id="KW-1185">Reference proteome</keyword>
<dbReference type="InterPro" id="IPR053831">
    <property type="entry name" value="SOGP_N"/>
</dbReference>
<dbReference type="SUPFAM" id="SSF48208">
    <property type="entry name" value="Six-hairpin glycosidases"/>
    <property type="match status" value="1"/>
</dbReference>
<dbReference type="InterPro" id="IPR012341">
    <property type="entry name" value="6hp_glycosidase-like_sf"/>
</dbReference>
<dbReference type="Pfam" id="PF21250">
    <property type="entry name" value="SOGP_2nd"/>
    <property type="match status" value="1"/>
</dbReference>
<feature type="domain" description="Glycosyl hydrolase 94 catalytic" evidence="3">
    <location>
        <begin position="683"/>
        <end position="972"/>
    </location>
</feature>
<evidence type="ECO:0000313" key="7">
    <source>
        <dbReference type="EMBL" id="GGP07854.1"/>
    </source>
</evidence>